<dbReference type="GeneID" id="9682517"/>
<keyword evidence="2" id="KW-0808">Transferase</keyword>
<dbReference type="EC" id="2.3.1.48" evidence="1"/>
<dbReference type="SUPFAM" id="SSF55729">
    <property type="entry name" value="Acyl-CoA N-acyltransferases (Nat)"/>
    <property type="match status" value="1"/>
</dbReference>
<evidence type="ECO:0000256" key="2">
    <source>
        <dbReference type="ARBA" id="ARBA00022679"/>
    </source>
</evidence>
<keyword evidence="3" id="KW-0159">Chromosome partition</keyword>
<dbReference type="PROSITE" id="PS51186">
    <property type="entry name" value="GNAT"/>
    <property type="match status" value="1"/>
</dbReference>
<keyword evidence="13" id="KW-1185">Reference proteome</keyword>
<protein>
    <recommendedName>
        <fullName evidence="8">N-alpha-acetyltransferase 60</fullName>
        <ecNumber evidence="7">2.3.1.259</ecNumber>
        <ecNumber evidence="1">2.3.1.48</ecNumber>
    </recommendedName>
</protein>
<reference evidence="12 13" key="1">
    <citation type="journal article" date="2009" name="Science">
        <title>Green evolution and dynamic adaptations revealed by genomes of the marine picoeukaryotes Micromonas.</title>
        <authorList>
            <person name="Worden A.Z."/>
            <person name="Lee J.H."/>
            <person name="Mock T."/>
            <person name="Rouze P."/>
            <person name="Simmons M.P."/>
            <person name="Aerts A.L."/>
            <person name="Allen A.E."/>
            <person name="Cuvelier M.L."/>
            <person name="Derelle E."/>
            <person name="Everett M.V."/>
            <person name="Foulon E."/>
            <person name="Grimwood J."/>
            <person name="Gundlach H."/>
            <person name="Henrissat B."/>
            <person name="Napoli C."/>
            <person name="McDonald S.M."/>
            <person name="Parker M.S."/>
            <person name="Rombauts S."/>
            <person name="Salamov A."/>
            <person name="Von Dassow P."/>
            <person name="Badger J.H."/>
            <person name="Coutinho P.M."/>
            <person name="Demir E."/>
            <person name="Dubchak I."/>
            <person name="Gentemann C."/>
            <person name="Eikrem W."/>
            <person name="Gready J.E."/>
            <person name="John U."/>
            <person name="Lanier W."/>
            <person name="Lindquist E.A."/>
            <person name="Lucas S."/>
            <person name="Mayer K.F."/>
            <person name="Moreau H."/>
            <person name="Not F."/>
            <person name="Otillar R."/>
            <person name="Panaud O."/>
            <person name="Pangilinan J."/>
            <person name="Paulsen I."/>
            <person name="Piegu B."/>
            <person name="Poliakov A."/>
            <person name="Robbens S."/>
            <person name="Schmutz J."/>
            <person name="Toulza E."/>
            <person name="Wyss T."/>
            <person name="Zelensky A."/>
            <person name="Zhou K."/>
            <person name="Armbrust E.V."/>
            <person name="Bhattacharya D."/>
            <person name="Goodenough U.W."/>
            <person name="Van de Peer Y."/>
            <person name="Grigoriev I.V."/>
        </authorList>
    </citation>
    <scope>NUCLEOTIDE SEQUENCE [LARGE SCALE GENOMIC DNA]</scope>
    <source>
        <strain evidence="12 13">CCMP1545</strain>
    </source>
</reference>
<comment type="catalytic activity">
    <reaction evidence="9">
        <text>L-lysyl-[protein] + acetyl-CoA = N(6)-acetyl-L-lysyl-[protein] + CoA + H(+)</text>
        <dbReference type="Rhea" id="RHEA:45948"/>
        <dbReference type="Rhea" id="RHEA-COMP:9752"/>
        <dbReference type="Rhea" id="RHEA-COMP:10731"/>
        <dbReference type="ChEBI" id="CHEBI:15378"/>
        <dbReference type="ChEBI" id="CHEBI:29969"/>
        <dbReference type="ChEBI" id="CHEBI:57287"/>
        <dbReference type="ChEBI" id="CHEBI:57288"/>
        <dbReference type="ChEBI" id="CHEBI:61930"/>
        <dbReference type="EC" id="2.3.1.48"/>
    </reaction>
</comment>
<dbReference type="InterPro" id="IPR000182">
    <property type="entry name" value="GNAT_dom"/>
</dbReference>
<evidence type="ECO:0000313" key="13">
    <source>
        <dbReference type="Proteomes" id="UP000001876"/>
    </source>
</evidence>
<evidence type="ECO:0000256" key="4">
    <source>
        <dbReference type="ARBA" id="ARBA00022853"/>
    </source>
</evidence>
<evidence type="ECO:0000256" key="9">
    <source>
        <dbReference type="ARBA" id="ARBA00048017"/>
    </source>
</evidence>
<evidence type="ECO:0000256" key="10">
    <source>
        <dbReference type="ARBA" id="ARBA00048848"/>
    </source>
</evidence>
<dbReference type="Gene3D" id="3.40.630.30">
    <property type="match status" value="1"/>
</dbReference>
<gene>
    <name evidence="12" type="ORF">MICPUCDRAFT_39086</name>
</gene>
<sequence>MRPSDWKETVRCHRALFPIEYEASFYSSSIREELGIITLAAMERRPRVGGGGDEEAMIGVVTARVRRTGETPEECDVLMDRLPPTARRVHFPPTTPYSPPPSAASDPTFPPPLIPPPMPYVYLLTLGVLDTHRRRGIASELLRRVCRRAAEERGCALAFLHVIAHNADAMRFYERMAFVRAMRHENFYRLALANGPDPGRTLYDAVLFVRRVDVDDADADAEAEADERRRRRRSSRRTPPLAALARAFDRAYRCARQLVVASCRRRRGRGARGKIADSPNKVI</sequence>
<dbReference type="OrthoDB" id="47374at2759"/>
<dbReference type="GO" id="GO:0004402">
    <property type="term" value="F:histone acetyltransferase activity"/>
    <property type="evidence" value="ECO:0007669"/>
    <property type="project" value="TreeGrafter"/>
</dbReference>
<accession>C1MNC0</accession>
<dbReference type="GO" id="GO:0000139">
    <property type="term" value="C:Golgi membrane"/>
    <property type="evidence" value="ECO:0007669"/>
    <property type="project" value="TreeGrafter"/>
</dbReference>
<dbReference type="eggNOG" id="KOG3138">
    <property type="taxonomic scope" value="Eukaryota"/>
</dbReference>
<dbReference type="Pfam" id="PF00583">
    <property type="entry name" value="Acetyltransf_1"/>
    <property type="match status" value="1"/>
</dbReference>
<dbReference type="GO" id="GO:0120518">
    <property type="term" value="F:protein N-terminal-methionine acetyltransferase activity"/>
    <property type="evidence" value="ECO:0007669"/>
    <property type="project" value="UniProtKB-EC"/>
</dbReference>
<dbReference type="STRING" id="564608.C1MNC0"/>
<dbReference type="InterPro" id="IPR016181">
    <property type="entry name" value="Acyl_CoA_acyltransferase"/>
</dbReference>
<dbReference type="EMBL" id="GG663737">
    <property type="protein sequence ID" value="EEH59198.1"/>
    <property type="molecule type" value="Genomic_DNA"/>
</dbReference>
<keyword evidence="4" id="KW-0156">Chromatin regulator</keyword>
<evidence type="ECO:0000256" key="5">
    <source>
        <dbReference type="ARBA" id="ARBA00023315"/>
    </source>
</evidence>
<dbReference type="AlphaFoldDB" id="C1MNC0"/>
<dbReference type="GO" id="GO:0007059">
    <property type="term" value="P:chromosome segregation"/>
    <property type="evidence" value="ECO:0007669"/>
    <property type="project" value="UniProtKB-KW"/>
</dbReference>
<dbReference type="OMA" id="RWIEMIT"/>
<dbReference type="InterPro" id="IPR045141">
    <property type="entry name" value="NAA60-like"/>
</dbReference>
<dbReference type="PANTHER" id="PTHR14744">
    <property type="entry name" value="N-ALPHA-ACETYLTRANSFERASE 60"/>
    <property type="match status" value="1"/>
</dbReference>
<dbReference type="PANTHER" id="PTHR14744:SF15">
    <property type="entry name" value="N-ALPHA-ACETYLTRANSFERASE 60"/>
    <property type="match status" value="1"/>
</dbReference>
<organism evidence="13">
    <name type="scientific">Micromonas pusilla (strain CCMP1545)</name>
    <name type="common">Picoplanktonic green alga</name>
    <dbReference type="NCBI Taxonomy" id="564608"/>
    <lineage>
        <taxon>Eukaryota</taxon>
        <taxon>Viridiplantae</taxon>
        <taxon>Chlorophyta</taxon>
        <taxon>Mamiellophyceae</taxon>
        <taxon>Mamiellales</taxon>
        <taxon>Mamiellaceae</taxon>
        <taxon>Micromonas</taxon>
    </lineage>
</organism>
<dbReference type="Proteomes" id="UP000001876">
    <property type="component" value="Unassembled WGS sequence"/>
</dbReference>
<name>C1MNC0_MICPC</name>
<evidence type="ECO:0000256" key="7">
    <source>
        <dbReference type="ARBA" id="ARBA00026111"/>
    </source>
</evidence>
<feature type="domain" description="N-acetyltransferase" evidence="11">
    <location>
        <begin position="1"/>
        <end position="213"/>
    </location>
</feature>
<evidence type="ECO:0000313" key="12">
    <source>
        <dbReference type="EMBL" id="EEH59198.1"/>
    </source>
</evidence>
<evidence type="ECO:0000259" key="11">
    <source>
        <dbReference type="PROSITE" id="PS51186"/>
    </source>
</evidence>
<dbReference type="CDD" id="cd04301">
    <property type="entry name" value="NAT_SF"/>
    <property type="match status" value="1"/>
</dbReference>
<evidence type="ECO:0000256" key="1">
    <source>
        <dbReference type="ARBA" id="ARBA00013184"/>
    </source>
</evidence>
<proteinExistence type="inferred from homology"/>
<keyword evidence="5" id="KW-0012">Acyltransferase</keyword>
<dbReference type="RefSeq" id="XP_003057553.1">
    <property type="nucleotide sequence ID" value="XM_003057507.1"/>
</dbReference>
<comment type="similarity">
    <text evidence="6">Belongs to the acetyltransferase family. NAA60 subfamily.</text>
</comment>
<dbReference type="KEGG" id="mpp:MICPUCDRAFT_39086"/>
<evidence type="ECO:0000256" key="8">
    <source>
        <dbReference type="ARBA" id="ARBA00026144"/>
    </source>
</evidence>
<evidence type="ECO:0000256" key="6">
    <source>
        <dbReference type="ARBA" id="ARBA00025774"/>
    </source>
</evidence>
<dbReference type="EC" id="2.3.1.259" evidence="7"/>
<comment type="catalytic activity">
    <reaction evidence="10">
        <text>N-terminal L-methionyl-[transmembrane protein] + acetyl-CoA = N-terminal N(alpha)-acetyl-L-methionyl-[transmembrane protein] + CoA + H(+)</text>
        <dbReference type="Rhea" id="RHEA:50604"/>
        <dbReference type="Rhea" id="RHEA-COMP:12745"/>
        <dbReference type="Rhea" id="RHEA-COMP:12746"/>
        <dbReference type="ChEBI" id="CHEBI:15378"/>
        <dbReference type="ChEBI" id="CHEBI:57287"/>
        <dbReference type="ChEBI" id="CHEBI:57288"/>
        <dbReference type="ChEBI" id="CHEBI:64731"/>
        <dbReference type="ChEBI" id="CHEBI:133414"/>
        <dbReference type="EC" id="2.3.1.259"/>
    </reaction>
</comment>
<evidence type="ECO:0000256" key="3">
    <source>
        <dbReference type="ARBA" id="ARBA00022829"/>
    </source>
</evidence>